<dbReference type="eggNOG" id="COG3055">
    <property type="taxonomic scope" value="Bacteria"/>
</dbReference>
<sequence length="475" mass="48871">MGLPPLENVTWLLLRVTGEGIHPPIERVAPVDLRPEDVPAVPPGPGRVLEARGYTDEPFFSGQVVSVGRSAPFEMPAEGGPAEPVRVVLRRVETWVPLEDAQRPGECLHLTEPRAGHTATLLKDGRVLLAGGFQVDGSGNAETLASLEILDPGGRTLSFLPGAGGGAARRAFHTATLTPGGGVLLAGGEVSQAGVAVPLRSAGVWDPVTEEVQGFELAWARSRHGAAMDSGGRVLLAGGVGEAGALVPEPEGVDPQALRGFSVPQALPRLGASVSAVQEGQRVAVIGGSDGTALVPEVLTFAFDGATFVPEATGARLRQPRRNAALAPFAGQRLLVVGGYGSPEAPEINGNALPMSEVIDWSAAVPRVSEGPSFVARGDVCAEALSAGRVFVAGGRRQDPASFKLVSSGLVEQVIPTASETSAVLGQPPLASARYLHTCTPLPDGSVLVTGGLDDSLGSPVIQESALIYMPVPRD</sequence>
<dbReference type="OrthoDB" id="5497657at2"/>
<dbReference type="STRING" id="378806.STAUR_5828"/>
<dbReference type="Proteomes" id="UP000032702">
    <property type="component" value="Unassembled WGS sequence"/>
</dbReference>
<dbReference type="InterPro" id="IPR037293">
    <property type="entry name" value="Gal_Oxidase_central_sf"/>
</dbReference>
<dbReference type="SUPFAM" id="SSF117281">
    <property type="entry name" value="Kelch motif"/>
    <property type="match status" value="2"/>
</dbReference>
<dbReference type="Proteomes" id="UP000001351">
    <property type="component" value="Chromosome"/>
</dbReference>
<evidence type="ECO:0000313" key="2">
    <source>
        <dbReference type="EMBL" id="EAU64144.1"/>
    </source>
</evidence>
<reference evidence="1 3" key="2">
    <citation type="journal article" date="2011" name="Mol. Biol. Evol.">
        <title>Comparative genomic analysis of fruiting body formation in Myxococcales.</title>
        <authorList>
            <person name="Huntley S."/>
            <person name="Hamann N."/>
            <person name="Wegener-Feldbrugge S."/>
            <person name="Treuner-Lange A."/>
            <person name="Kube M."/>
            <person name="Reinhardt R."/>
            <person name="Klages S."/>
            <person name="Muller R."/>
            <person name="Ronning C.M."/>
            <person name="Nierman W.C."/>
            <person name="Sogaard-Andersen L."/>
        </authorList>
    </citation>
    <scope>NUCLEOTIDE SEQUENCE [LARGE SCALE GENOMIC DNA]</scope>
    <source>
        <strain evidence="1 3">DW4/3-1</strain>
    </source>
</reference>
<evidence type="ECO:0000313" key="3">
    <source>
        <dbReference type="Proteomes" id="UP000001351"/>
    </source>
</evidence>
<accession>Q08UK2</accession>
<dbReference type="InterPro" id="IPR015915">
    <property type="entry name" value="Kelch-typ_b-propeller"/>
</dbReference>
<dbReference type="AlphaFoldDB" id="Q08UK2"/>
<dbReference type="EMBL" id="AAMD01000128">
    <property type="protein sequence ID" value="EAU64144.1"/>
    <property type="molecule type" value="Genomic_DNA"/>
</dbReference>
<dbReference type="Gene3D" id="2.130.10.80">
    <property type="entry name" value="Galactose oxidase/kelch, beta-propeller"/>
    <property type="match status" value="2"/>
</dbReference>
<evidence type="ECO:0000313" key="4">
    <source>
        <dbReference type="Proteomes" id="UP000032702"/>
    </source>
</evidence>
<dbReference type="HOGENOM" id="CLU_607863_0_0_7"/>
<evidence type="ECO:0000313" key="1">
    <source>
        <dbReference type="EMBL" id="ADO73589.1"/>
    </source>
</evidence>
<proteinExistence type="predicted"/>
<reference evidence="2 4" key="1">
    <citation type="submission" date="2006-04" db="EMBL/GenBank/DDBJ databases">
        <authorList>
            <person name="Nierman W.C."/>
        </authorList>
    </citation>
    <scope>NUCLEOTIDE SEQUENCE [LARGE SCALE GENOMIC DNA]</scope>
    <source>
        <strain evidence="2 4">DW4/3-1</strain>
    </source>
</reference>
<dbReference type="KEGG" id="sur:STAUR_5828"/>
<dbReference type="Gene3D" id="2.120.10.80">
    <property type="entry name" value="Kelch-type beta propeller"/>
    <property type="match status" value="1"/>
</dbReference>
<dbReference type="EMBL" id="CP002271">
    <property type="protein sequence ID" value="ADO73589.1"/>
    <property type="molecule type" value="Genomic_DNA"/>
</dbReference>
<protein>
    <submittedName>
        <fullName evidence="1">Kelch repeat protein</fullName>
    </submittedName>
</protein>
<name>Q08UK2_STIAD</name>
<gene>
    <name evidence="1" type="ordered locus">STAUR_5828</name>
    <name evidence="2" type="ORF">STIAU_0227</name>
</gene>
<keyword evidence="3" id="KW-1185">Reference proteome</keyword>
<organism evidence="2 4">
    <name type="scientific">Stigmatella aurantiaca (strain DW4/3-1)</name>
    <dbReference type="NCBI Taxonomy" id="378806"/>
    <lineage>
        <taxon>Bacteria</taxon>
        <taxon>Pseudomonadati</taxon>
        <taxon>Myxococcota</taxon>
        <taxon>Myxococcia</taxon>
        <taxon>Myxococcales</taxon>
        <taxon>Cystobacterineae</taxon>
        <taxon>Archangiaceae</taxon>
        <taxon>Stigmatella</taxon>
    </lineage>
</organism>